<gene>
    <name evidence="1" type="ORF">C731_0777</name>
</gene>
<accession>K5BCJ6</accession>
<name>K5BCJ6_MYCHD</name>
<dbReference type="AlphaFoldDB" id="K5BCJ6"/>
<comment type="caution">
    <text evidence="1">The sequence shown here is derived from an EMBL/GenBank/DDBJ whole genome shotgun (WGS) entry which is preliminary data.</text>
</comment>
<reference evidence="1 2" key="1">
    <citation type="journal article" date="2012" name="J. Bacteriol.">
        <title>Genome sequence of Mycobacterium hassiacum DSM 44199, a rare source of heat-stable mycobacterial proteins.</title>
        <authorList>
            <person name="Tiago I."/>
            <person name="Maranha A."/>
            <person name="Mendes V."/>
            <person name="Alarico S."/>
            <person name="Moynihan P.J."/>
            <person name="Clarke A.J."/>
            <person name="Macedo-Ribeiro S."/>
            <person name="Pereira P.J."/>
            <person name="Empadinhas N."/>
        </authorList>
    </citation>
    <scope>NUCLEOTIDE SEQUENCE [LARGE SCALE GENOMIC DNA]</scope>
    <source>
        <strain evidence="2">DSM 44199 / CIP 105218 / JCM 12690 / 3849</strain>
    </source>
</reference>
<dbReference type="PATRIC" id="fig|1122247.3.peg.746"/>
<evidence type="ECO:0000313" key="2">
    <source>
        <dbReference type="Proteomes" id="UP000006265"/>
    </source>
</evidence>
<organism evidence="1 2">
    <name type="scientific">Mycolicibacterium hassiacum (strain DSM 44199 / CIP 105218 / JCM 12690 / 3849)</name>
    <name type="common">Mycobacterium hassiacum</name>
    <dbReference type="NCBI Taxonomy" id="1122247"/>
    <lineage>
        <taxon>Bacteria</taxon>
        <taxon>Bacillati</taxon>
        <taxon>Actinomycetota</taxon>
        <taxon>Actinomycetes</taxon>
        <taxon>Mycobacteriales</taxon>
        <taxon>Mycobacteriaceae</taxon>
        <taxon>Mycolicibacterium</taxon>
    </lineage>
</organism>
<evidence type="ECO:0000313" key="1">
    <source>
        <dbReference type="EMBL" id="EKF25250.1"/>
    </source>
</evidence>
<sequence length="93" mass="9866">MPIDGTDTCRFCATYDGPPITDSRLTGAGRAARQLDRVSNLVELARADVEATVRNLDGDAPLLTVADLYAAAAHLRRAGELIDQAAELLEAAQ</sequence>
<dbReference type="RefSeq" id="WP_005624843.1">
    <property type="nucleotide sequence ID" value="NZ_LR026975.1"/>
</dbReference>
<keyword evidence="2" id="KW-1185">Reference proteome</keyword>
<dbReference type="OrthoDB" id="4638472at2"/>
<dbReference type="STRING" id="1122247.GCA_000379865_04058"/>
<protein>
    <submittedName>
        <fullName evidence="1">Uncharacterized protein</fullName>
    </submittedName>
</protein>
<dbReference type="eggNOG" id="ENOG5030MIZ">
    <property type="taxonomic scope" value="Bacteria"/>
</dbReference>
<dbReference type="Proteomes" id="UP000006265">
    <property type="component" value="Unassembled WGS sequence"/>
</dbReference>
<proteinExistence type="predicted"/>
<dbReference type="EMBL" id="AMRA01000020">
    <property type="protein sequence ID" value="EKF25250.1"/>
    <property type="molecule type" value="Genomic_DNA"/>
</dbReference>